<dbReference type="AlphaFoldDB" id="A0A0G3EFA3"/>
<protein>
    <recommendedName>
        <fullName evidence="4">Transglutaminase-like domain-containing protein</fullName>
    </recommendedName>
</protein>
<dbReference type="OrthoDB" id="5592079at2"/>
<proteinExistence type="predicted"/>
<dbReference type="EMBL" id="CP010904">
    <property type="protein sequence ID" value="AKJ63460.1"/>
    <property type="molecule type" value="Genomic_DNA"/>
</dbReference>
<reference evidence="2 3" key="2">
    <citation type="journal article" date="2016" name="ISME J.">
        <title>Characterization of the first cultured representative of Verrucomicrobia subdivision 5 indicates the proposal of a novel phylum.</title>
        <authorList>
            <person name="Spring S."/>
            <person name="Bunk B."/>
            <person name="Sproer C."/>
            <person name="Schumann P."/>
            <person name="Rohde M."/>
            <person name="Tindall B.J."/>
            <person name="Klenk H.P."/>
        </authorList>
    </citation>
    <scope>NUCLEOTIDE SEQUENCE [LARGE SCALE GENOMIC DNA]</scope>
    <source>
        <strain evidence="2 3">L21-Fru-AB</strain>
    </source>
</reference>
<gene>
    <name evidence="2" type="ORF">L21SP4_00176</name>
</gene>
<evidence type="ECO:0000313" key="2">
    <source>
        <dbReference type="EMBL" id="AKJ63460.1"/>
    </source>
</evidence>
<dbReference type="STRING" id="1307763.L21SP4_00176"/>
<evidence type="ECO:0000256" key="1">
    <source>
        <dbReference type="SAM" id="SignalP"/>
    </source>
</evidence>
<feature type="chain" id="PRO_5005184204" description="Transglutaminase-like domain-containing protein" evidence="1">
    <location>
        <begin position="29"/>
        <end position="355"/>
    </location>
</feature>
<evidence type="ECO:0008006" key="4">
    <source>
        <dbReference type="Google" id="ProtNLM"/>
    </source>
</evidence>
<reference evidence="3" key="1">
    <citation type="submission" date="2015-02" db="EMBL/GenBank/DDBJ databases">
        <title>Description and complete genome sequence of the first cultured representative of the subdivision 5 of the Verrucomicrobia phylum.</title>
        <authorList>
            <person name="Spring S."/>
            <person name="Bunk B."/>
            <person name="Sproer C."/>
            <person name="Klenk H.-P."/>
        </authorList>
    </citation>
    <scope>NUCLEOTIDE SEQUENCE [LARGE SCALE GENOMIC DNA]</scope>
    <source>
        <strain evidence="3">L21-Fru-AB</strain>
    </source>
</reference>
<organism evidence="2 3">
    <name type="scientific">Kiritimatiella glycovorans</name>
    <dbReference type="NCBI Taxonomy" id="1307763"/>
    <lineage>
        <taxon>Bacteria</taxon>
        <taxon>Pseudomonadati</taxon>
        <taxon>Kiritimatiellota</taxon>
        <taxon>Kiritimatiellia</taxon>
        <taxon>Kiritimatiellales</taxon>
        <taxon>Kiritimatiellaceae</taxon>
        <taxon>Kiritimatiella</taxon>
    </lineage>
</organism>
<dbReference type="RefSeq" id="WP_052880888.1">
    <property type="nucleotide sequence ID" value="NZ_CP010904.1"/>
</dbReference>
<sequence length="355" mass="39488" precursor="true">MRTNSTALTASRLLYLAGAVALAFLACASAPHRSPPPAAQLPVRFSVPRAPANPASPLLCPAAWTNAAGSFSARSTDSGVTVQYVWNDYFGEARSLQETWSHRERARAIEAFGLAPAQRAAFFASRIPAGDPEWRELAAAVRERRGPVHLPAYGILTEVERARLFAWLEDAEKRYLARQGFGRGVEGRLAPDYSRMVERQSPLLEETARAMIREGANDGMTWNALTHKLMSLVHFIRYEIPPITEHGRYIQGLRPPLDLLCRGSGDCDSKAALFCAIARHFKDTRPAVVVIPGHAFNGLFGWHKRLPQDTVLRHRGVDMLLLDLTGMSNYGAAGMIHEADRQHLRQRMPKVYETW</sequence>
<name>A0A0G3EFA3_9BACT</name>
<evidence type="ECO:0000313" key="3">
    <source>
        <dbReference type="Proteomes" id="UP000035268"/>
    </source>
</evidence>
<feature type="signal peptide" evidence="1">
    <location>
        <begin position="1"/>
        <end position="28"/>
    </location>
</feature>
<dbReference type="KEGG" id="vbl:L21SP4_00176"/>
<dbReference type="PROSITE" id="PS51257">
    <property type="entry name" value="PROKAR_LIPOPROTEIN"/>
    <property type="match status" value="1"/>
</dbReference>
<dbReference type="Proteomes" id="UP000035268">
    <property type="component" value="Chromosome"/>
</dbReference>
<accession>A0A0G3EFA3</accession>
<keyword evidence="1" id="KW-0732">Signal</keyword>
<keyword evidence="3" id="KW-1185">Reference proteome</keyword>